<gene>
    <name evidence="3" type="ORF">EHS13_03295</name>
</gene>
<dbReference type="Proteomes" id="UP000426246">
    <property type="component" value="Chromosome"/>
</dbReference>
<keyword evidence="4" id="KW-1185">Reference proteome</keyword>
<dbReference type="InterPro" id="IPR037523">
    <property type="entry name" value="VOC_core"/>
</dbReference>
<protein>
    <recommendedName>
        <fullName evidence="2">VOC domain-containing protein</fullName>
    </recommendedName>
</protein>
<dbReference type="InterPro" id="IPR029068">
    <property type="entry name" value="Glyas_Bleomycin-R_OHBP_Dase"/>
</dbReference>
<dbReference type="Gene3D" id="3.10.180.10">
    <property type="entry name" value="2,3-Dihydroxybiphenyl 1,2-Dioxygenase, domain 1"/>
    <property type="match status" value="1"/>
</dbReference>
<proteinExistence type="predicted"/>
<reference evidence="4" key="1">
    <citation type="submission" date="2018-11" db="EMBL/GenBank/DDBJ databases">
        <title>Complete genome sequence of Paenibacillus sp. ML311-T8.</title>
        <authorList>
            <person name="Nam Y.-D."/>
            <person name="Kang J."/>
            <person name="Chung W.-H."/>
            <person name="Park Y.S."/>
        </authorList>
    </citation>
    <scope>NUCLEOTIDE SEQUENCE [LARGE SCALE GENOMIC DNA]</scope>
    <source>
        <strain evidence="4">ML311-T8</strain>
    </source>
</reference>
<dbReference type="AlphaFoldDB" id="A0A6B8RBR5"/>
<dbReference type="OrthoDB" id="9795306at2"/>
<dbReference type="RefSeq" id="WP_155698998.1">
    <property type="nucleotide sequence ID" value="NZ_CP034235.1"/>
</dbReference>
<name>A0A6B8RBR5_9BACL</name>
<evidence type="ECO:0000313" key="3">
    <source>
        <dbReference type="EMBL" id="QGQ94001.1"/>
    </source>
</evidence>
<dbReference type="PROSITE" id="PS51819">
    <property type="entry name" value="VOC"/>
    <property type="match status" value="1"/>
</dbReference>
<evidence type="ECO:0000313" key="4">
    <source>
        <dbReference type="Proteomes" id="UP000426246"/>
    </source>
</evidence>
<organism evidence="3 4">
    <name type="scientific">Paenibacillus psychroresistens</name>
    <dbReference type="NCBI Taxonomy" id="1778678"/>
    <lineage>
        <taxon>Bacteria</taxon>
        <taxon>Bacillati</taxon>
        <taxon>Bacillota</taxon>
        <taxon>Bacilli</taxon>
        <taxon>Bacillales</taxon>
        <taxon>Paenibacillaceae</taxon>
        <taxon>Paenibacillus</taxon>
    </lineage>
</organism>
<feature type="domain" description="VOC" evidence="2">
    <location>
        <begin position="6"/>
        <end position="144"/>
    </location>
</feature>
<accession>A0A6B8RBR5</accession>
<evidence type="ECO:0000256" key="1">
    <source>
        <dbReference type="SAM" id="MobiDB-lite"/>
    </source>
</evidence>
<feature type="compositionally biased region" description="Acidic residues" evidence="1">
    <location>
        <begin position="69"/>
        <end position="80"/>
    </location>
</feature>
<evidence type="ECO:0000259" key="2">
    <source>
        <dbReference type="PROSITE" id="PS51819"/>
    </source>
</evidence>
<sequence>MQLPKGHQQVTPYIMVPDGEVFIQFLQQTFNARSGPLTKSTNGKKIIHGELQIGESIVFFADGTEESIECDSDCDTDEQENPQKHKDREPSNIHMYVYVLDAVETMKHAEKAGGICIMPVMNNGDDEMGGFLDPFNNLWWVVQQRTSTVNPPGAST</sequence>
<feature type="region of interest" description="Disordered" evidence="1">
    <location>
        <begin position="69"/>
        <end position="88"/>
    </location>
</feature>
<dbReference type="KEGG" id="ppsc:EHS13_03295"/>
<dbReference type="EMBL" id="CP034235">
    <property type="protein sequence ID" value="QGQ94001.1"/>
    <property type="molecule type" value="Genomic_DNA"/>
</dbReference>
<dbReference type="SUPFAM" id="SSF54593">
    <property type="entry name" value="Glyoxalase/Bleomycin resistance protein/Dihydroxybiphenyl dioxygenase"/>
    <property type="match status" value="1"/>
</dbReference>